<evidence type="ECO:0000256" key="13">
    <source>
        <dbReference type="ARBA" id="ARBA00072755"/>
    </source>
</evidence>
<evidence type="ECO:0000313" key="18">
    <source>
        <dbReference type="EMBL" id="KAJ1110217.1"/>
    </source>
</evidence>
<proteinExistence type="inferred from homology"/>
<keyword evidence="8" id="KW-0378">Hydrolase</keyword>
<accession>A0AAV7N2K0</accession>
<evidence type="ECO:0000256" key="2">
    <source>
        <dbReference type="ARBA" id="ARBA00004305"/>
    </source>
</evidence>
<evidence type="ECO:0000256" key="5">
    <source>
        <dbReference type="ARBA" id="ARBA00022664"/>
    </source>
</evidence>
<dbReference type="GO" id="GO:0046872">
    <property type="term" value="F:metal ion binding"/>
    <property type="evidence" value="ECO:0007669"/>
    <property type="project" value="UniProtKB-KW"/>
</dbReference>
<dbReference type="GO" id="GO:0005759">
    <property type="term" value="C:mitochondrial matrix"/>
    <property type="evidence" value="ECO:0007669"/>
    <property type="project" value="UniProtKB-SubCell"/>
</dbReference>
<feature type="domain" description="Endonuclease/exonuclease/phosphatase" evidence="16">
    <location>
        <begin position="268"/>
        <end position="570"/>
    </location>
</feature>
<feature type="region of interest" description="Disordered" evidence="15">
    <location>
        <begin position="86"/>
        <end position="108"/>
    </location>
</feature>
<dbReference type="Gene3D" id="3.60.10.10">
    <property type="entry name" value="Endonuclease/exonuclease/phosphatase"/>
    <property type="match status" value="1"/>
</dbReference>
<evidence type="ECO:0000256" key="11">
    <source>
        <dbReference type="ARBA" id="ARBA00022946"/>
    </source>
</evidence>
<evidence type="ECO:0000313" key="19">
    <source>
        <dbReference type="Proteomes" id="UP001066276"/>
    </source>
</evidence>
<dbReference type="InterPro" id="IPR005135">
    <property type="entry name" value="Endo/exonuclease/phosphatase"/>
</dbReference>
<keyword evidence="11" id="KW-0809">Transit peptide</keyword>
<reference evidence="18" key="1">
    <citation type="journal article" date="2022" name="bioRxiv">
        <title>Sequencing and chromosome-scale assembly of the giantPleurodeles waltlgenome.</title>
        <authorList>
            <person name="Brown T."/>
            <person name="Elewa A."/>
            <person name="Iarovenko S."/>
            <person name="Subramanian E."/>
            <person name="Araus A.J."/>
            <person name="Petzold A."/>
            <person name="Susuki M."/>
            <person name="Suzuki K.-i.T."/>
            <person name="Hayashi T."/>
            <person name="Toyoda A."/>
            <person name="Oliveira C."/>
            <person name="Osipova E."/>
            <person name="Leigh N.D."/>
            <person name="Simon A."/>
            <person name="Yun M.H."/>
        </authorList>
    </citation>
    <scope>NUCLEOTIDE SEQUENCE</scope>
    <source>
        <strain evidence="18">20211129_DDA</strain>
        <tissue evidence="18">Liver</tissue>
    </source>
</reference>
<evidence type="ECO:0000256" key="8">
    <source>
        <dbReference type="ARBA" id="ARBA00022801"/>
    </source>
</evidence>
<evidence type="ECO:0000256" key="10">
    <source>
        <dbReference type="ARBA" id="ARBA00022842"/>
    </source>
</evidence>
<keyword evidence="4" id="KW-0597">Phosphoprotein</keyword>
<dbReference type="InterPro" id="IPR036691">
    <property type="entry name" value="Endo/exonu/phosph_ase_sf"/>
</dbReference>
<evidence type="ECO:0000256" key="6">
    <source>
        <dbReference type="ARBA" id="ARBA00022722"/>
    </source>
</evidence>
<evidence type="ECO:0000256" key="14">
    <source>
        <dbReference type="ARBA" id="ARBA00083541"/>
    </source>
</evidence>
<name>A0AAV7N2K0_PLEWA</name>
<dbReference type="Pfam" id="PF21171">
    <property type="entry name" value="PDE12-like_N"/>
    <property type="match status" value="1"/>
</dbReference>
<evidence type="ECO:0000259" key="16">
    <source>
        <dbReference type="Pfam" id="PF03372"/>
    </source>
</evidence>
<feature type="domain" description="2',5'-phosphodiesterase 12-like N-terminal" evidence="17">
    <location>
        <begin position="146"/>
        <end position="240"/>
    </location>
</feature>
<gene>
    <name evidence="18" type="ORF">NDU88_007572</name>
</gene>
<evidence type="ECO:0000256" key="9">
    <source>
        <dbReference type="ARBA" id="ARBA00022839"/>
    </source>
</evidence>
<dbReference type="PANTHER" id="PTHR12121">
    <property type="entry name" value="CARBON CATABOLITE REPRESSOR PROTEIN 4"/>
    <property type="match status" value="1"/>
</dbReference>
<keyword evidence="7" id="KW-0479">Metal-binding</keyword>
<keyword evidence="5" id="KW-0507">mRNA processing</keyword>
<keyword evidence="6" id="KW-0540">Nuclease</keyword>
<evidence type="ECO:0000256" key="3">
    <source>
        <dbReference type="ARBA" id="ARBA00010774"/>
    </source>
</evidence>
<dbReference type="SUPFAM" id="SSF56219">
    <property type="entry name" value="DNase I-like"/>
    <property type="match status" value="1"/>
</dbReference>
<comment type="cofactor">
    <cofactor evidence="1">
        <name>Mg(2+)</name>
        <dbReference type="ChEBI" id="CHEBI:18420"/>
    </cofactor>
</comment>
<dbReference type="FunFam" id="3.60.10.10:FF:000018">
    <property type="entry name" value="2',5'-phosphodiesterase 12"/>
    <property type="match status" value="1"/>
</dbReference>
<dbReference type="Pfam" id="PF03372">
    <property type="entry name" value="Exo_endo_phos"/>
    <property type="match status" value="1"/>
</dbReference>
<evidence type="ECO:0000259" key="17">
    <source>
        <dbReference type="Pfam" id="PF21171"/>
    </source>
</evidence>
<evidence type="ECO:0000256" key="15">
    <source>
        <dbReference type="SAM" id="MobiDB-lite"/>
    </source>
</evidence>
<evidence type="ECO:0000256" key="7">
    <source>
        <dbReference type="ARBA" id="ARBA00022723"/>
    </source>
</evidence>
<dbReference type="GO" id="GO:0000288">
    <property type="term" value="P:nuclear-transcribed mRNA catabolic process, deadenylation-dependent decay"/>
    <property type="evidence" value="ECO:0007669"/>
    <property type="project" value="TreeGrafter"/>
</dbReference>
<keyword evidence="12" id="KW-0496">Mitochondrion</keyword>
<dbReference type="EMBL" id="JANPWB010000013">
    <property type="protein sequence ID" value="KAJ1110217.1"/>
    <property type="molecule type" value="Genomic_DNA"/>
</dbReference>
<evidence type="ECO:0000256" key="4">
    <source>
        <dbReference type="ARBA" id="ARBA00022553"/>
    </source>
</evidence>
<protein>
    <recommendedName>
        <fullName evidence="13">2',5'-phosphodiesterase 12</fullName>
    </recommendedName>
    <alternativeName>
        <fullName evidence="14">Mitochondrial deadenylase</fullName>
    </alternativeName>
</protein>
<dbReference type="GO" id="GO:0006397">
    <property type="term" value="P:mRNA processing"/>
    <property type="evidence" value="ECO:0007669"/>
    <property type="project" value="UniProtKB-KW"/>
</dbReference>
<dbReference type="Proteomes" id="UP001066276">
    <property type="component" value="Chromosome 9"/>
</dbReference>
<keyword evidence="19" id="KW-1185">Reference proteome</keyword>
<comment type="caution">
    <text evidence="18">The sequence shown here is derived from an EMBL/GenBank/DDBJ whole genome shotgun (WGS) entry which is preliminary data.</text>
</comment>
<dbReference type="InterPro" id="IPR048821">
    <property type="entry name" value="PDE12-like_N"/>
</dbReference>
<comment type="subcellular location">
    <subcellularLocation>
        <location evidence="2">Mitochondrion matrix</location>
    </subcellularLocation>
</comment>
<dbReference type="AlphaFoldDB" id="A0AAV7N2K0"/>
<keyword evidence="10" id="KW-0460">Magnesium</keyword>
<keyword evidence="9" id="KW-0269">Exonuclease</keyword>
<dbReference type="GO" id="GO:0004535">
    <property type="term" value="F:poly(A)-specific ribonuclease activity"/>
    <property type="evidence" value="ECO:0007669"/>
    <property type="project" value="UniProtKB-ARBA"/>
</dbReference>
<organism evidence="18 19">
    <name type="scientific">Pleurodeles waltl</name>
    <name type="common">Iberian ribbed newt</name>
    <dbReference type="NCBI Taxonomy" id="8319"/>
    <lineage>
        <taxon>Eukaryota</taxon>
        <taxon>Metazoa</taxon>
        <taxon>Chordata</taxon>
        <taxon>Craniata</taxon>
        <taxon>Vertebrata</taxon>
        <taxon>Euteleostomi</taxon>
        <taxon>Amphibia</taxon>
        <taxon>Batrachia</taxon>
        <taxon>Caudata</taxon>
        <taxon>Salamandroidea</taxon>
        <taxon>Salamandridae</taxon>
        <taxon>Pleurodelinae</taxon>
        <taxon>Pleurodeles</taxon>
    </lineage>
</organism>
<comment type="similarity">
    <text evidence="3">Belongs to the CCR4/nocturin family.</text>
</comment>
<evidence type="ECO:0000256" key="12">
    <source>
        <dbReference type="ARBA" id="ARBA00023128"/>
    </source>
</evidence>
<dbReference type="PANTHER" id="PTHR12121:SF37">
    <property type="entry name" value="2',5'-PHOSPHODIESTERASE 12"/>
    <property type="match status" value="1"/>
</dbReference>
<dbReference type="InterPro" id="IPR050410">
    <property type="entry name" value="CCR4/nocturin_mRNA_transcr"/>
</dbReference>
<sequence>MRRLLAWKLLGSVPGYPLRSYTRSSTCSPLRGMEKAVVRCVPSEPKLTLSFTLDGSQKHMQRDQSEPLGRALARIATNAVKAAQSSKAKKCKRGGKASPSASPAEPPVRLYYQEQPLPDELLNAEAWRDGAVLHVGDARYMVERNPPAFRQAQLPRHIMAGFPLCPALHIEFGQLEASLFRWFKEAPEEPGGWAPVGNQRVYTPTNADIGLRLKLHCTPGSAEPPRYGAAWEVEASCTVEAGPGVCAFEQRHLYTQRVSGDPLLRTVSYNILADTYAQTEHSRVVLYPYCAPYALDMDYRQTLLRKELSGYNADLLCLQEVDCPVFTDSLCPALDAFGLHGLFKLKEKQHEGLATFYRPEKLVLLSQHDICLSEALLGEPMHASLLEKLSEYGAAKEQLLQKATALQVSVFQWTKDPSRKICVANTHLYFHPKGGNIRLLQSAIALTHIKHVASELYPGIPIIFCGDFNSTPSSGMYNYFRNGCVPEDHEDWTSNGEEERCNMSLTHSFKLKSACGEPAYTNYVGGFHGCLDYIFIDSDALEVEQVIPLPSHEEVTTHQALPSVSHPSDHIALVCDLKWK</sequence>
<evidence type="ECO:0000256" key="1">
    <source>
        <dbReference type="ARBA" id="ARBA00001946"/>
    </source>
</evidence>